<gene>
    <name evidence="2" type="ORF">BCR33DRAFT_727884</name>
</gene>
<dbReference type="PANTHER" id="PTHR33361:SF2">
    <property type="entry name" value="DUF885 DOMAIN-CONTAINING PROTEIN"/>
    <property type="match status" value="1"/>
</dbReference>
<dbReference type="Proteomes" id="UP000193642">
    <property type="component" value="Unassembled WGS sequence"/>
</dbReference>
<name>A0A1Y2AMP3_9FUNG</name>
<accession>A0A1Y2AMP3</accession>
<sequence length="605" mass="69230">MTVAVKHTTTKTVTTTTDGKKVSQSTTTSHHVTVKSLLDRFVDLSFEIDPFSCAAFGIRKHEDVNFDISRKGQLERREKWLALQADTKNFADKTQAILSDEEAINLNLLLDTIEANLVQAGIAGEDGYFIELENSHFDGYFVHLESIFQDYQRVETAEDLHNYKKRLELCGEQFDHMIEHYRSGIRRGITLSKESIELVIQKFGASAGPEEPCSFEESTEAAIKSSWNRAEICKELLGDEHFLVSAIRDVIFPGYSRAKRFLVEEYQQHARQYPGIYGLPDYERQYANYIYQNTNVRYGADEIHQIGIKEVARIEALLNEAKTACGFEGTLQEFQTAIQDKEKFPHLYYENSDDVLADYTKITQAAKEKMVDYFEKFPKFDCSVVAMPEFLEQRMPIALYFSGTPEKAGRFAANMQLHKVKPSHQKTAVCLHEANPGHHHQISLGLENEDLHLARRMAFHTAYAEGWGLYCEYLGEEMGFYKDPFQYFGRLEAEQFRAVRLVVDSGLHAKGWSVEQAVDYILSKVSMSRPEVESEVKRYCVRPGQALSYKVGEFKIKELRRYAEAELGDKFDIKKFHSCIIDSGMLPLGTLETIVKRWVSSVKTA</sequence>
<dbReference type="Pfam" id="PF05960">
    <property type="entry name" value="DUF885"/>
    <property type="match status" value="1"/>
</dbReference>
<organism evidence="2 3">
    <name type="scientific">Rhizoclosmatium globosum</name>
    <dbReference type="NCBI Taxonomy" id="329046"/>
    <lineage>
        <taxon>Eukaryota</taxon>
        <taxon>Fungi</taxon>
        <taxon>Fungi incertae sedis</taxon>
        <taxon>Chytridiomycota</taxon>
        <taxon>Chytridiomycota incertae sedis</taxon>
        <taxon>Chytridiomycetes</taxon>
        <taxon>Chytridiales</taxon>
        <taxon>Chytriomycetaceae</taxon>
        <taxon>Rhizoclosmatium</taxon>
    </lineage>
</organism>
<dbReference type="OrthoDB" id="5959877at2759"/>
<evidence type="ECO:0000313" key="3">
    <source>
        <dbReference type="Proteomes" id="UP000193642"/>
    </source>
</evidence>
<dbReference type="AlphaFoldDB" id="A0A1Y2AMP3"/>
<feature type="region of interest" description="Disordered" evidence="1">
    <location>
        <begin position="1"/>
        <end position="23"/>
    </location>
</feature>
<comment type="caution">
    <text evidence="2">The sequence shown here is derived from an EMBL/GenBank/DDBJ whole genome shotgun (WGS) entry which is preliminary data.</text>
</comment>
<dbReference type="EMBL" id="MCGO01000155">
    <property type="protein sequence ID" value="ORY23766.1"/>
    <property type="molecule type" value="Genomic_DNA"/>
</dbReference>
<dbReference type="InterPro" id="IPR010281">
    <property type="entry name" value="DUF885"/>
</dbReference>
<evidence type="ECO:0000313" key="2">
    <source>
        <dbReference type="EMBL" id="ORY23766.1"/>
    </source>
</evidence>
<keyword evidence="3" id="KW-1185">Reference proteome</keyword>
<proteinExistence type="predicted"/>
<evidence type="ECO:0000256" key="1">
    <source>
        <dbReference type="SAM" id="MobiDB-lite"/>
    </source>
</evidence>
<reference evidence="2 3" key="1">
    <citation type="submission" date="2016-07" db="EMBL/GenBank/DDBJ databases">
        <title>Pervasive Adenine N6-methylation of Active Genes in Fungi.</title>
        <authorList>
            <consortium name="DOE Joint Genome Institute"/>
            <person name="Mondo S.J."/>
            <person name="Dannebaum R.O."/>
            <person name="Kuo R.C."/>
            <person name="Labutti K."/>
            <person name="Haridas S."/>
            <person name="Kuo A."/>
            <person name="Salamov A."/>
            <person name="Ahrendt S.R."/>
            <person name="Lipzen A."/>
            <person name="Sullivan W."/>
            <person name="Andreopoulos W.B."/>
            <person name="Clum A."/>
            <person name="Lindquist E."/>
            <person name="Daum C."/>
            <person name="Ramamoorthy G.K."/>
            <person name="Gryganskyi A."/>
            <person name="Culley D."/>
            <person name="Magnuson J.K."/>
            <person name="James T.Y."/>
            <person name="O'Malley M.A."/>
            <person name="Stajich J.E."/>
            <person name="Spatafora J.W."/>
            <person name="Visel A."/>
            <person name="Grigoriev I.V."/>
        </authorList>
    </citation>
    <scope>NUCLEOTIDE SEQUENCE [LARGE SCALE GENOMIC DNA]</scope>
    <source>
        <strain evidence="2 3">JEL800</strain>
    </source>
</reference>
<protein>
    <submittedName>
        <fullName evidence="2">DUF885-domain-containing protein</fullName>
    </submittedName>
</protein>
<dbReference type="PANTHER" id="PTHR33361">
    <property type="entry name" value="GLR0591 PROTEIN"/>
    <property type="match status" value="1"/>
</dbReference>